<dbReference type="PANTHER" id="PTHR33395">
    <property type="entry name" value="TRANSCRIPTASE, PUTATIVE-RELATED-RELATED"/>
    <property type="match status" value="1"/>
</dbReference>
<dbReference type="InterPro" id="IPR005135">
    <property type="entry name" value="Endo/exonuclease/phosphatase"/>
</dbReference>
<evidence type="ECO:0000313" key="2">
    <source>
        <dbReference type="EMBL" id="CAF0859603.1"/>
    </source>
</evidence>
<dbReference type="PANTHER" id="PTHR33395:SF21">
    <property type="entry name" value="PERICARDIN"/>
    <property type="match status" value="1"/>
</dbReference>
<dbReference type="Gene3D" id="3.60.10.10">
    <property type="entry name" value="Endonuclease/exonuclease/phosphatase"/>
    <property type="match status" value="1"/>
</dbReference>
<reference evidence="2" key="1">
    <citation type="submission" date="2021-02" db="EMBL/GenBank/DDBJ databases">
        <authorList>
            <person name="Nowell W R."/>
        </authorList>
    </citation>
    <scope>NUCLEOTIDE SEQUENCE</scope>
    <source>
        <strain evidence="2">Ploen Becks lab</strain>
    </source>
</reference>
<dbReference type="SUPFAM" id="SSF56219">
    <property type="entry name" value="DNase I-like"/>
    <property type="match status" value="1"/>
</dbReference>
<dbReference type="EMBL" id="CAJNOC010001377">
    <property type="protein sequence ID" value="CAF0859603.1"/>
    <property type="molecule type" value="Genomic_DNA"/>
</dbReference>
<name>A0A813WS54_9BILA</name>
<dbReference type="GO" id="GO:0007508">
    <property type="term" value="P:larval heart development"/>
    <property type="evidence" value="ECO:0007669"/>
    <property type="project" value="TreeGrafter"/>
</dbReference>
<dbReference type="InterPro" id="IPR036691">
    <property type="entry name" value="Endo/exonu/phosph_ase_sf"/>
</dbReference>
<dbReference type="Pfam" id="PF14529">
    <property type="entry name" value="Exo_endo_phos_2"/>
    <property type="match status" value="1"/>
</dbReference>
<dbReference type="Proteomes" id="UP000663879">
    <property type="component" value="Unassembled WGS sequence"/>
</dbReference>
<proteinExistence type="predicted"/>
<dbReference type="AlphaFoldDB" id="A0A813WS54"/>
<feature type="domain" description="Endonuclease/exonuclease/phosphatase" evidence="1">
    <location>
        <begin position="4"/>
        <end position="107"/>
    </location>
</feature>
<comment type="caution">
    <text evidence="2">The sequence shown here is derived from an EMBL/GenBank/DDBJ whole genome shotgun (WGS) entry which is preliminary data.</text>
</comment>
<dbReference type="GO" id="GO:0031012">
    <property type="term" value="C:extracellular matrix"/>
    <property type="evidence" value="ECO:0007669"/>
    <property type="project" value="TreeGrafter"/>
</dbReference>
<evidence type="ECO:0000313" key="3">
    <source>
        <dbReference type="Proteomes" id="UP000663879"/>
    </source>
</evidence>
<gene>
    <name evidence="2" type="ORF">OXX778_LOCUS9369</name>
</gene>
<organism evidence="2 3">
    <name type="scientific">Brachionus calyciflorus</name>
    <dbReference type="NCBI Taxonomy" id="104777"/>
    <lineage>
        <taxon>Eukaryota</taxon>
        <taxon>Metazoa</taxon>
        <taxon>Spiralia</taxon>
        <taxon>Gnathifera</taxon>
        <taxon>Rotifera</taxon>
        <taxon>Eurotatoria</taxon>
        <taxon>Monogononta</taxon>
        <taxon>Pseudotrocha</taxon>
        <taxon>Ploima</taxon>
        <taxon>Brachionidae</taxon>
        <taxon>Brachionus</taxon>
    </lineage>
</organism>
<dbReference type="GO" id="GO:0003824">
    <property type="term" value="F:catalytic activity"/>
    <property type="evidence" value="ECO:0007669"/>
    <property type="project" value="InterPro"/>
</dbReference>
<keyword evidence="3" id="KW-1185">Reference proteome</keyword>
<sequence>MDKILICCIYRPPNSSRELSTKINNLIRKANHLVISKFYTPLLIFGDFNYPKIEWTNQGGVWLPRFVQNFEFLENLQDNFLHQMQLEPNYKKNILDLIIQNDNNRIFSVNNGPHFGTSEENILHSTLNREFMISNQNISTESHDAEHKRNFKWLCEFENMEIDVMYERFIEIYNSGVEQFFPKFGHKLSSIRPKWLNPYLKKSRKKLIKTRYERQIQHKKEYNKQRKKLIKGLKKAKREFEFMIAKNSKKNPKLLFSFINRQAQCRDEIRCLIDQNGIPKNSVNKQRNPTEQVKKSVKLREIDKSKTHEIDGLSSVILN</sequence>
<dbReference type="OrthoDB" id="6780760at2759"/>
<accession>A0A813WS54</accession>
<protein>
    <recommendedName>
        <fullName evidence="1">Endonuclease/exonuclease/phosphatase domain-containing protein</fullName>
    </recommendedName>
</protein>
<dbReference type="GO" id="GO:0061343">
    <property type="term" value="P:cell adhesion involved in heart morphogenesis"/>
    <property type="evidence" value="ECO:0007669"/>
    <property type="project" value="TreeGrafter"/>
</dbReference>
<evidence type="ECO:0000259" key="1">
    <source>
        <dbReference type="Pfam" id="PF14529"/>
    </source>
</evidence>